<accession>B8C5R4</accession>
<dbReference type="eggNOG" id="ENOG502R2QG">
    <property type="taxonomic scope" value="Eukaryota"/>
</dbReference>
<name>B8C5R4_THAPS</name>
<keyword evidence="2" id="KW-1185">Reference proteome</keyword>
<dbReference type="AlphaFoldDB" id="B8C5R4"/>
<feature type="non-terminal residue" evidence="1">
    <location>
        <position position="138"/>
    </location>
</feature>
<dbReference type="Proteomes" id="UP000001449">
    <property type="component" value="Chromosome 6"/>
</dbReference>
<reference evidence="1 2" key="2">
    <citation type="journal article" date="2008" name="Nature">
        <title>The Phaeodactylum genome reveals the evolutionary history of diatom genomes.</title>
        <authorList>
            <person name="Bowler C."/>
            <person name="Allen A.E."/>
            <person name="Badger J.H."/>
            <person name="Grimwood J."/>
            <person name="Jabbari K."/>
            <person name="Kuo A."/>
            <person name="Maheswari U."/>
            <person name="Martens C."/>
            <person name="Maumus F."/>
            <person name="Otillar R.P."/>
            <person name="Rayko E."/>
            <person name="Salamov A."/>
            <person name="Vandepoele K."/>
            <person name="Beszteri B."/>
            <person name="Gruber A."/>
            <person name="Heijde M."/>
            <person name="Katinka M."/>
            <person name="Mock T."/>
            <person name="Valentin K."/>
            <person name="Verret F."/>
            <person name="Berges J.A."/>
            <person name="Brownlee C."/>
            <person name="Cadoret J.P."/>
            <person name="Chiovitti A."/>
            <person name="Choi C.J."/>
            <person name="Coesel S."/>
            <person name="De Martino A."/>
            <person name="Detter J.C."/>
            <person name="Durkin C."/>
            <person name="Falciatore A."/>
            <person name="Fournet J."/>
            <person name="Haruta M."/>
            <person name="Huysman M.J."/>
            <person name="Jenkins B.D."/>
            <person name="Jiroutova K."/>
            <person name="Jorgensen R.E."/>
            <person name="Joubert Y."/>
            <person name="Kaplan A."/>
            <person name="Kroger N."/>
            <person name="Kroth P.G."/>
            <person name="La Roche J."/>
            <person name="Lindquist E."/>
            <person name="Lommer M."/>
            <person name="Martin-Jezequel V."/>
            <person name="Lopez P.J."/>
            <person name="Lucas S."/>
            <person name="Mangogna M."/>
            <person name="McGinnis K."/>
            <person name="Medlin L.K."/>
            <person name="Montsant A."/>
            <person name="Oudot-Le Secq M.P."/>
            <person name="Napoli C."/>
            <person name="Obornik M."/>
            <person name="Parker M.S."/>
            <person name="Petit J.L."/>
            <person name="Porcel B.M."/>
            <person name="Poulsen N."/>
            <person name="Robison M."/>
            <person name="Rychlewski L."/>
            <person name="Rynearson T.A."/>
            <person name="Schmutz J."/>
            <person name="Shapiro H."/>
            <person name="Siaut M."/>
            <person name="Stanley M."/>
            <person name="Sussman M.R."/>
            <person name="Taylor A.R."/>
            <person name="Vardi A."/>
            <person name="von Dassow P."/>
            <person name="Vyverman W."/>
            <person name="Willis A."/>
            <person name="Wyrwicz L.S."/>
            <person name="Rokhsar D.S."/>
            <person name="Weissenbach J."/>
            <person name="Armbrust E.V."/>
            <person name="Green B.R."/>
            <person name="Van de Peer Y."/>
            <person name="Grigoriev I.V."/>
        </authorList>
    </citation>
    <scope>NUCLEOTIDE SEQUENCE [LARGE SCALE GENOMIC DNA]</scope>
    <source>
        <strain evidence="1 2">CCMP1335</strain>
    </source>
</reference>
<dbReference type="InParanoid" id="B8C5R4"/>
<dbReference type="HOGENOM" id="CLU_1860587_0_0_1"/>
<protein>
    <submittedName>
        <fullName evidence="1">Uncharacterized protein</fullName>
    </submittedName>
</protein>
<proteinExistence type="predicted"/>
<organism evidence="1 2">
    <name type="scientific">Thalassiosira pseudonana</name>
    <name type="common">Marine diatom</name>
    <name type="synonym">Cyclotella nana</name>
    <dbReference type="NCBI Taxonomy" id="35128"/>
    <lineage>
        <taxon>Eukaryota</taxon>
        <taxon>Sar</taxon>
        <taxon>Stramenopiles</taxon>
        <taxon>Ochrophyta</taxon>
        <taxon>Bacillariophyta</taxon>
        <taxon>Coscinodiscophyceae</taxon>
        <taxon>Thalassiosirophycidae</taxon>
        <taxon>Thalassiosirales</taxon>
        <taxon>Thalassiosiraceae</taxon>
        <taxon>Thalassiosira</taxon>
    </lineage>
</organism>
<dbReference type="EMBL" id="CM000643">
    <property type="protein sequence ID" value="EED91549.1"/>
    <property type="molecule type" value="Genomic_DNA"/>
</dbReference>
<dbReference type="KEGG" id="tps:THAPSDRAFT_6164"/>
<dbReference type="RefSeq" id="XP_002291442.1">
    <property type="nucleotide sequence ID" value="XM_002291406.1"/>
</dbReference>
<dbReference type="GeneID" id="7443624"/>
<gene>
    <name evidence="1" type="ORF">THAPSDRAFT_6164</name>
</gene>
<sequence>MRRKFNFEIYATLRAINTYLKDNNASVEEFQVNWGREIVSLYAPSASRKDYTSPFPVKDDEFQDYDYDKDQLLDALGALKVALDRLKEAGLLASYEISIPYDDYGSVVTVAVDDYVPIGAEILLSEQKFLVAGIGQAL</sequence>
<dbReference type="PaxDb" id="35128-Thaps6164"/>
<evidence type="ECO:0000313" key="2">
    <source>
        <dbReference type="Proteomes" id="UP000001449"/>
    </source>
</evidence>
<reference evidence="1 2" key="1">
    <citation type="journal article" date="2004" name="Science">
        <title>The genome of the diatom Thalassiosira pseudonana: ecology, evolution, and metabolism.</title>
        <authorList>
            <person name="Armbrust E.V."/>
            <person name="Berges J.A."/>
            <person name="Bowler C."/>
            <person name="Green B.R."/>
            <person name="Martinez D."/>
            <person name="Putnam N.H."/>
            <person name="Zhou S."/>
            <person name="Allen A.E."/>
            <person name="Apt K.E."/>
            <person name="Bechner M."/>
            <person name="Brzezinski M.A."/>
            <person name="Chaal B.K."/>
            <person name="Chiovitti A."/>
            <person name="Davis A.K."/>
            <person name="Demarest M.S."/>
            <person name="Detter J.C."/>
            <person name="Glavina T."/>
            <person name="Goodstein D."/>
            <person name="Hadi M.Z."/>
            <person name="Hellsten U."/>
            <person name="Hildebrand M."/>
            <person name="Jenkins B.D."/>
            <person name="Jurka J."/>
            <person name="Kapitonov V.V."/>
            <person name="Kroger N."/>
            <person name="Lau W.W."/>
            <person name="Lane T.W."/>
            <person name="Larimer F.W."/>
            <person name="Lippmeier J.C."/>
            <person name="Lucas S."/>
            <person name="Medina M."/>
            <person name="Montsant A."/>
            <person name="Obornik M."/>
            <person name="Parker M.S."/>
            <person name="Palenik B."/>
            <person name="Pazour G.J."/>
            <person name="Richardson P.M."/>
            <person name="Rynearson T.A."/>
            <person name="Saito M.A."/>
            <person name="Schwartz D.C."/>
            <person name="Thamatrakoln K."/>
            <person name="Valentin K."/>
            <person name="Vardi A."/>
            <person name="Wilkerson F.P."/>
            <person name="Rokhsar D.S."/>
        </authorList>
    </citation>
    <scope>NUCLEOTIDE SEQUENCE [LARGE SCALE GENOMIC DNA]</scope>
    <source>
        <strain evidence="1 2">CCMP1335</strain>
    </source>
</reference>
<evidence type="ECO:0000313" key="1">
    <source>
        <dbReference type="EMBL" id="EED91549.1"/>
    </source>
</evidence>